<dbReference type="InterPro" id="IPR045004">
    <property type="entry name" value="ECH_dom"/>
</dbReference>
<dbReference type="AlphaFoldDB" id="A0A7K3LD16"/>
<evidence type="ECO:0000313" key="2">
    <source>
        <dbReference type="EMBL" id="NDJ90183.1"/>
    </source>
</evidence>
<dbReference type="Gene3D" id="3.90.226.10">
    <property type="entry name" value="2-enoyl-CoA Hydratase, Chain A, domain 1"/>
    <property type="match status" value="1"/>
</dbReference>
<organism evidence="2 3">
    <name type="scientific">Mycolicibacter kumamotonensis</name>
    <dbReference type="NCBI Taxonomy" id="354243"/>
    <lineage>
        <taxon>Bacteria</taxon>
        <taxon>Bacillati</taxon>
        <taxon>Actinomycetota</taxon>
        <taxon>Actinomycetes</taxon>
        <taxon>Mycobacteriales</taxon>
        <taxon>Mycobacteriaceae</taxon>
        <taxon>Mycolicibacter</taxon>
    </lineage>
</organism>
<feature type="non-terminal residue" evidence="2">
    <location>
        <position position="49"/>
    </location>
</feature>
<dbReference type="GO" id="GO:0016853">
    <property type="term" value="F:isomerase activity"/>
    <property type="evidence" value="ECO:0007669"/>
    <property type="project" value="UniProtKB-KW"/>
</dbReference>
<name>A0A7K3LD16_9MYCO</name>
<sequence>MTGESDEVLARVEDGVGLLTLNRPQVINSLNLPMVTAMAAALSAWADDP</sequence>
<evidence type="ECO:0000313" key="3">
    <source>
        <dbReference type="Proteomes" id="UP000466523"/>
    </source>
</evidence>
<reference evidence="2 3" key="1">
    <citation type="submission" date="2020-01" db="EMBL/GenBank/DDBJ databases">
        <authorList>
            <person name="Sanchez-Estrada R."/>
            <person name="Gonzalez-Y-Merchand J.A."/>
            <person name="Rivera-Gutierrez S."/>
        </authorList>
    </citation>
    <scope>NUCLEOTIDE SEQUENCE [LARGE SCALE GENOMIC DNA]</scope>
    <source>
        <strain evidence="2 3">CST 7247</strain>
    </source>
</reference>
<dbReference type="EMBL" id="JAACYR010000043">
    <property type="protein sequence ID" value="NDJ90183.1"/>
    <property type="molecule type" value="Genomic_DNA"/>
</dbReference>
<gene>
    <name evidence="2" type="ORF">GWR20_13630</name>
</gene>
<evidence type="ECO:0000259" key="1">
    <source>
        <dbReference type="Pfam" id="PF16113"/>
    </source>
</evidence>
<protein>
    <submittedName>
        <fullName evidence="2">Enoyl-CoA hydratase/isomerase family protein</fullName>
    </submittedName>
</protein>
<feature type="domain" description="Enoyl-CoA hydratase/isomerase" evidence="1">
    <location>
        <begin position="16"/>
        <end position="49"/>
    </location>
</feature>
<keyword evidence="2" id="KW-0413">Isomerase</keyword>
<comment type="caution">
    <text evidence="2">The sequence shown here is derived from an EMBL/GenBank/DDBJ whole genome shotgun (WGS) entry which is preliminary data.</text>
</comment>
<dbReference type="Pfam" id="PF16113">
    <property type="entry name" value="ECH_2"/>
    <property type="match status" value="1"/>
</dbReference>
<dbReference type="InterPro" id="IPR029045">
    <property type="entry name" value="ClpP/crotonase-like_dom_sf"/>
</dbReference>
<dbReference type="Proteomes" id="UP000466523">
    <property type="component" value="Unassembled WGS sequence"/>
</dbReference>
<accession>A0A7K3LD16</accession>
<dbReference type="SUPFAM" id="SSF52096">
    <property type="entry name" value="ClpP/crotonase"/>
    <property type="match status" value="1"/>
</dbReference>
<proteinExistence type="predicted"/>